<keyword evidence="1" id="KW-0812">Transmembrane</keyword>
<feature type="transmembrane region" description="Helical" evidence="1">
    <location>
        <begin position="156"/>
        <end position="173"/>
    </location>
</feature>
<feature type="transmembrane region" description="Helical" evidence="1">
    <location>
        <begin position="259"/>
        <end position="278"/>
    </location>
</feature>
<protein>
    <recommendedName>
        <fullName evidence="2">Major facilitator superfamily (MFS) profile domain-containing protein</fullName>
    </recommendedName>
</protein>
<feature type="transmembrane region" description="Helical" evidence="1">
    <location>
        <begin position="90"/>
        <end position="114"/>
    </location>
</feature>
<dbReference type="AlphaFoldDB" id="A0A382S0F3"/>
<dbReference type="EMBL" id="UINC01125310">
    <property type="protein sequence ID" value="SVD03052.1"/>
    <property type="molecule type" value="Genomic_DNA"/>
</dbReference>
<dbReference type="PANTHER" id="PTHR23526:SF2">
    <property type="entry name" value="MAJOR FACILITATOR SUPERFAMILY (MFS) PROFILE DOMAIN-CONTAINING PROTEIN"/>
    <property type="match status" value="1"/>
</dbReference>
<feature type="transmembrane region" description="Helical" evidence="1">
    <location>
        <begin position="126"/>
        <end position="144"/>
    </location>
</feature>
<dbReference type="SUPFAM" id="SSF103473">
    <property type="entry name" value="MFS general substrate transporter"/>
    <property type="match status" value="1"/>
</dbReference>
<dbReference type="InterPro" id="IPR020846">
    <property type="entry name" value="MFS_dom"/>
</dbReference>
<gene>
    <name evidence="3" type="ORF">METZ01_LOCUS355906</name>
</gene>
<evidence type="ECO:0000256" key="1">
    <source>
        <dbReference type="SAM" id="Phobius"/>
    </source>
</evidence>
<reference evidence="3" key="1">
    <citation type="submission" date="2018-05" db="EMBL/GenBank/DDBJ databases">
        <authorList>
            <person name="Lanie J.A."/>
            <person name="Ng W.-L."/>
            <person name="Kazmierczak K.M."/>
            <person name="Andrzejewski T.M."/>
            <person name="Davidsen T.M."/>
            <person name="Wayne K.J."/>
            <person name="Tettelin H."/>
            <person name="Glass J.I."/>
            <person name="Rusch D."/>
            <person name="Podicherti R."/>
            <person name="Tsui H.-C.T."/>
            <person name="Winkler M.E."/>
        </authorList>
    </citation>
    <scope>NUCLEOTIDE SEQUENCE</scope>
</reference>
<dbReference type="GO" id="GO:0022857">
    <property type="term" value="F:transmembrane transporter activity"/>
    <property type="evidence" value="ECO:0007669"/>
    <property type="project" value="InterPro"/>
</dbReference>
<keyword evidence="1" id="KW-1133">Transmembrane helix</keyword>
<evidence type="ECO:0000313" key="3">
    <source>
        <dbReference type="EMBL" id="SVD03052.1"/>
    </source>
</evidence>
<organism evidence="3">
    <name type="scientific">marine metagenome</name>
    <dbReference type="NCBI Taxonomy" id="408172"/>
    <lineage>
        <taxon>unclassified sequences</taxon>
        <taxon>metagenomes</taxon>
        <taxon>ecological metagenomes</taxon>
    </lineage>
</organism>
<sequence length="299" mass="32854">EIVPAAMRGRMYGINNIIGLLATTTALLAASWILDELTGLSRFMMLIGLGVGAGVLCVLLAFPIPGGAPGRLRETAHWAAMREALADRRLVLYLSYTALTMVAMQIFSAFVPLLMKEEIGLPSSRIVLLEVAGSAVGVLSSYGWGWWSDRRGTRPLRLVLLLMGLLPVLWMLLPRQHEWSFFGALIIAFVAGATYNGWWITDQRMLYVDIVPEERRTEYLALYYAWIGLVGGCGPLIAGPLLDASADLQGRWWIVPIDAYTPLLVGSILAVASSFVLLQRLRARLADTPPPLQRDPHVA</sequence>
<feature type="transmembrane region" description="Helical" evidence="1">
    <location>
        <begin position="40"/>
        <end position="64"/>
    </location>
</feature>
<feature type="transmembrane region" description="Helical" evidence="1">
    <location>
        <begin position="12"/>
        <end position="34"/>
    </location>
</feature>
<dbReference type="Gene3D" id="1.20.1250.20">
    <property type="entry name" value="MFS general substrate transporter like domains"/>
    <property type="match status" value="1"/>
</dbReference>
<proteinExistence type="predicted"/>
<dbReference type="Pfam" id="PF07690">
    <property type="entry name" value="MFS_1"/>
    <property type="match status" value="1"/>
</dbReference>
<name>A0A382S0F3_9ZZZZ</name>
<dbReference type="InterPro" id="IPR052528">
    <property type="entry name" value="Sugar_transport-like"/>
</dbReference>
<feature type="non-terminal residue" evidence="3">
    <location>
        <position position="1"/>
    </location>
</feature>
<evidence type="ECO:0000259" key="2">
    <source>
        <dbReference type="PROSITE" id="PS50850"/>
    </source>
</evidence>
<accession>A0A382S0F3</accession>
<dbReference type="PROSITE" id="PS50850">
    <property type="entry name" value="MFS"/>
    <property type="match status" value="1"/>
</dbReference>
<feature type="transmembrane region" description="Helical" evidence="1">
    <location>
        <begin position="179"/>
        <end position="199"/>
    </location>
</feature>
<keyword evidence="1" id="KW-0472">Membrane</keyword>
<feature type="domain" description="Major facilitator superfamily (MFS) profile" evidence="2">
    <location>
        <begin position="84"/>
        <end position="299"/>
    </location>
</feature>
<dbReference type="PANTHER" id="PTHR23526">
    <property type="entry name" value="INTEGRAL MEMBRANE TRANSPORT PROTEIN-RELATED"/>
    <property type="match status" value="1"/>
</dbReference>
<dbReference type="InterPro" id="IPR011701">
    <property type="entry name" value="MFS"/>
</dbReference>
<feature type="transmembrane region" description="Helical" evidence="1">
    <location>
        <begin position="220"/>
        <end position="239"/>
    </location>
</feature>
<dbReference type="InterPro" id="IPR036259">
    <property type="entry name" value="MFS_trans_sf"/>
</dbReference>